<evidence type="ECO:0000256" key="1">
    <source>
        <dbReference type="ARBA" id="ARBA00022722"/>
    </source>
</evidence>
<sequence>MLRIYADVREKQSGVPEILKELGVVVIYEQLTVGDYVISNDVVVERKNVIDLVNSIFDKRFFDQLERLTSSYREAILLIEGDLQWIRQLTAKWKSVNSSLVSAAVDFDLKILYSTDKRESAEILSSLARKFQDARKESPITLHDKPKFESLADMQLYVVESFPKIGEKTAVKLLSEFNSIRRICNASVTDLEKVIGSRKKAELLFKLFNSPFAKKSDKSFASLLDYFEGEES</sequence>
<dbReference type="GO" id="GO:0003697">
    <property type="term" value="F:single-stranded DNA binding"/>
    <property type="evidence" value="ECO:0007669"/>
    <property type="project" value="TreeGrafter"/>
</dbReference>
<dbReference type="GO" id="GO:0000014">
    <property type="term" value="F:single-stranded DNA endodeoxyribonuclease activity"/>
    <property type="evidence" value="ECO:0007669"/>
    <property type="project" value="TreeGrafter"/>
</dbReference>
<dbReference type="Proteomes" id="UP000003980">
    <property type="component" value="Unassembled WGS sequence"/>
</dbReference>
<accession>H2C6L0</accession>
<dbReference type="HOGENOM" id="CLU_101253_0_0_2"/>
<evidence type="ECO:0000256" key="4">
    <source>
        <dbReference type="ARBA" id="ARBA00022801"/>
    </source>
</evidence>
<dbReference type="NCBIfam" id="NF040956">
    <property type="entry name" value="Arch_Xpf_endonucase"/>
    <property type="match status" value="1"/>
</dbReference>
<evidence type="ECO:0000259" key="7">
    <source>
        <dbReference type="SMART" id="SM00891"/>
    </source>
</evidence>
<dbReference type="Gene3D" id="3.40.50.10130">
    <property type="match status" value="1"/>
</dbReference>
<keyword evidence="4" id="KW-0378">Hydrolase</keyword>
<feature type="domain" description="ERCC4" evidence="7">
    <location>
        <begin position="3"/>
        <end position="83"/>
    </location>
</feature>
<dbReference type="EMBL" id="JH597768">
    <property type="protein sequence ID" value="EHP69437.1"/>
    <property type="molecule type" value="Genomic_DNA"/>
</dbReference>
<evidence type="ECO:0000256" key="6">
    <source>
        <dbReference type="ARBA" id="ARBA00023204"/>
    </source>
</evidence>
<dbReference type="GO" id="GO:0000724">
    <property type="term" value="P:double-strand break repair via homologous recombination"/>
    <property type="evidence" value="ECO:0007669"/>
    <property type="project" value="TreeGrafter"/>
</dbReference>
<protein>
    <submittedName>
        <fullName evidence="8">ERCC4-type nuclease</fullName>
    </submittedName>
</protein>
<dbReference type="SUPFAM" id="SSF52980">
    <property type="entry name" value="Restriction endonuclease-like"/>
    <property type="match status" value="1"/>
</dbReference>
<dbReference type="STRING" id="671065.MetMK1DRAFT_00021930"/>
<gene>
    <name evidence="8" type="ORF">MetMK1DRAFT_00021930</name>
</gene>
<evidence type="ECO:0000256" key="3">
    <source>
        <dbReference type="ARBA" id="ARBA00022763"/>
    </source>
</evidence>
<evidence type="ECO:0000313" key="9">
    <source>
        <dbReference type="Proteomes" id="UP000003980"/>
    </source>
</evidence>
<organism evidence="8 9">
    <name type="scientific">Metallosphaera yellowstonensis MK1</name>
    <dbReference type="NCBI Taxonomy" id="671065"/>
    <lineage>
        <taxon>Archaea</taxon>
        <taxon>Thermoproteota</taxon>
        <taxon>Thermoprotei</taxon>
        <taxon>Sulfolobales</taxon>
        <taxon>Sulfolobaceae</taxon>
        <taxon>Metallosphaera</taxon>
    </lineage>
</organism>
<dbReference type="InterPro" id="IPR011335">
    <property type="entry name" value="Restrct_endonuc-II-like"/>
</dbReference>
<reference evidence="8 9" key="1">
    <citation type="submission" date="2012-01" db="EMBL/GenBank/DDBJ databases">
        <title>Improved High-Quality Draft sequence of Metallosphaera yellowstonensis MK1.</title>
        <authorList>
            <consortium name="US DOE Joint Genome Institute"/>
            <person name="Lucas S."/>
            <person name="Han J."/>
            <person name="Cheng J.-F."/>
            <person name="Goodwin L."/>
            <person name="Pitluck S."/>
            <person name="Peters L."/>
            <person name="Teshima H."/>
            <person name="Detter J.C."/>
            <person name="Han C."/>
            <person name="Tapia R."/>
            <person name="Land M."/>
            <person name="Hauser L."/>
            <person name="Kyrpides N."/>
            <person name="Kozubal M."/>
            <person name="Macur R.E."/>
            <person name="Jay Z."/>
            <person name="Inskeep W."/>
            <person name="Woyke T."/>
        </authorList>
    </citation>
    <scope>NUCLEOTIDE SEQUENCE [LARGE SCALE GENOMIC DNA]</scope>
    <source>
        <strain evidence="8 9">MK1</strain>
    </source>
</reference>
<dbReference type="SMART" id="SM00891">
    <property type="entry name" value="ERCC4"/>
    <property type="match status" value="1"/>
</dbReference>
<dbReference type="InterPro" id="IPR006166">
    <property type="entry name" value="ERCC4_domain"/>
</dbReference>
<dbReference type="InterPro" id="IPR010994">
    <property type="entry name" value="RuvA_2-like"/>
</dbReference>
<evidence type="ECO:0000313" key="8">
    <source>
        <dbReference type="EMBL" id="EHP69437.1"/>
    </source>
</evidence>
<dbReference type="InterPro" id="IPR053651">
    <property type="entry name" value="DNA_repair_endonuclease"/>
</dbReference>
<dbReference type="GO" id="GO:1901255">
    <property type="term" value="P:nucleotide-excision repair involved in interstrand cross-link repair"/>
    <property type="evidence" value="ECO:0007669"/>
    <property type="project" value="TreeGrafter"/>
</dbReference>
<keyword evidence="9" id="KW-1185">Reference proteome</keyword>
<dbReference type="Gene3D" id="1.10.150.20">
    <property type="entry name" value="5' to 3' exonuclease, C-terminal subdomain"/>
    <property type="match status" value="1"/>
</dbReference>
<name>H2C6L0_9CREN</name>
<keyword evidence="6" id="KW-0234">DNA repair</keyword>
<evidence type="ECO:0000256" key="5">
    <source>
        <dbReference type="ARBA" id="ARBA00023125"/>
    </source>
</evidence>
<keyword evidence="1" id="KW-0540">Nuclease</keyword>
<dbReference type="GO" id="GO:0003684">
    <property type="term" value="F:damaged DNA binding"/>
    <property type="evidence" value="ECO:0007669"/>
    <property type="project" value="TreeGrafter"/>
</dbReference>
<dbReference type="AlphaFoldDB" id="H2C6L0"/>
<dbReference type="eggNOG" id="arCOG04206">
    <property type="taxonomic scope" value="Archaea"/>
</dbReference>
<keyword evidence="2" id="KW-0255">Endonuclease</keyword>
<dbReference type="Pfam" id="PF14520">
    <property type="entry name" value="HHH_5"/>
    <property type="match status" value="1"/>
</dbReference>
<dbReference type="SUPFAM" id="SSF47781">
    <property type="entry name" value="RuvA domain 2-like"/>
    <property type="match status" value="1"/>
</dbReference>
<dbReference type="RefSeq" id="WP_009073494.1">
    <property type="nucleotide sequence ID" value="NZ_JH597768.1"/>
</dbReference>
<dbReference type="PANTHER" id="PTHR10150">
    <property type="entry name" value="DNA REPAIR ENDONUCLEASE XPF"/>
    <property type="match status" value="1"/>
</dbReference>
<proteinExistence type="predicted"/>
<dbReference type="CDD" id="cd20075">
    <property type="entry name" value="XPF_nuclease_XPF_arch"/>
    <property type="match status" value="1"/>
</dbReference>
<evidence type="ECO:0000256" key="2">
    <source>
        <dbReference type="ARBA" id="ARBA00022759"/>
    </source>
</evidence>
<keyword evidence="3" id="KW-0227">DNA damage</keyword>
<dbReference type="PANTHER" id="PTHR10150:SF0">
    <property type="entry name" value="DNA REPAIR ENDONUCLEASE XPF"/>
    <property type="match status" value="1"/>
</dbReference>
<dbReference type="Pfam" id="PF02732">
    <property type="entry name" value="ERCC4"/>
    <property type="match status" value="1"/>
</dbReference>
<keyword evidence="5" id="KW-0238">DNA-binding</keyword>